<dbReference type="InterPro" id="IPR006016">
    <property type="entry name" value="UspA"/>
</dbReference>
<dbReference type="RefSeq" id="WP_189095455.1">
    <property type="nucleotide sequence ID" value="NZ_BMND01000001.1"/>
</dbReference>
<comment type="caution">
    <text evidence="3">The sequence shown here is derived from an EMBL/GenBank/DDBJ whole genome shotgun (WGS) entry which is preliminary data.</text>
</comment>
<dbReference type="Proteomes" id="UP000600080">
    <property type="component" value="Unassembled WGS sequence"/>
</dbReference>
<feature type="domain" description="UspA" evidence="2">
    <location>
        <begin position="149"/>
        <end position="287"/>
    </location>
</feature>
<sequence>MRNLITVGLDGTPQSLSAAVWAAREATLRQAGLRLLHAWVLLVLAPDGTLAGDAEQNYWPRRIIEEARAAVRLSCPDLPVEVGTVREDPLDALTEAAEQSDLLVMGSRGLGAAARFALGEIGLELVTRTETPMVLVRTRQDMPADSAHHKVTVGVGLHAACEDLLAFAFETAARRAVPLHAVHGRHLPSYAYNRGGGVEQSAADEAVHEARYELAAALQPWREKFPEVAVEEEVVMESPASALLHSSAHAELLVVGRRHRGRLLPPRIGHVVQAAVHHAPCPVAVVPHT</sequence>
<evidence type="ECO:0000313" key="3">
    <source>
        <dbReference type="EMBL" id="GGN32048.1"/>
    </source>
</evidence>
<dbReference type="Gene3D" id="3.40.50.620">
    <property type="entry name" value="HUPs"/>
    <property type="match status" value="2"/>
</dbReference>
<evidence type="ECO:0000256" key="1">
    <source>
        <dbReference type="ARBA" id="ARBA00008791"/>
    </source>
</evidence>
<protein>
    <submittedName>
        <fullName evidence="3">Stress-inducible protein</fullName>
    </submittedName>
</protein>
<accession>A0ABQ2IYH2</accession>
<organism evidence="3 4">
    <name type="scientific">Streptomyces kronopolitis</name>
    <dbReference type="NCBI Taxonomy" id="1612435"/>
    <lineage>
        <taxon>Bacteria</taxon>
        <taxon>Bacillati</taxon>
        <taxon>Actinomycetota</taxon>
        <taxon>Actinomycetes</taxon>
        <taxon>Kitasatosporales</taxon>
        <taxon>Streptomycetaceae</taxon>
        <taxon>Streptomyces</taxon>
    </lineage>
</organism>
<feature type="domain" description="UspA" evidence="2">
    <location>
        <begin position="1"/>
        <end position="137"/>
    </location>
</feature>
<dbReference type="GeneID" id="301546114"/>
<dbReference type="Pfam" id="PF00582">
    <property type="entry name" value="Usp"/>
    <property type="match status" value="2"/>
</dbReference>
<dbReference type="EMBL" id="BMND01000001">
    <property type="protein sequence ID" value="GGN32048.1"/>
    <property type="molecule type" value="Genomic_DNA"/>
</dbReference>
<dbReference type="PRINTS" id="PR01438">
    <property type="entry name" value="UNVRSLSTRESS"/>
</dbReference>
<dbReference type="InterPro" id="IPR014729">
    <property type="entry name" value="Rossmann-like_a/b/a_fold"/>
</dbReference>
<comment type="similarity">
    <text evidence="1">Belongs to the universal stress protein A family.</text>
</comment>
<dbReference type="PANTHER" id="PTHR46553:SF3">
    <property type="entry name" value="ADENINE NUCLEOTIDE ALPHA HYDROLASES-LIKE SUPERFAMILY PROTEIN"/>
    <property type="match status" value="1"/>
</dbReference>
<name>A0ABQ2IYH2_9ACTN</name>
<reference evidence="4" key="1">
    <citation type="journal article" date="2019" name="Int. J. Syst. Evol. Microbiol.">
        <title>The Global Catalogue of Microorganisms (GCM) 10K type strain sequencing project: providing services to taxonomists for standard genome sequencing and annotation.</title>
        <authorList>
            <consortium name="The Broad Institute Genomics Platform"/>
            <consortium name="The Broad Institute Genome Sequencing Center for Infectious Disease"/>
            <person name="Wu L."/>
            <person name="Ma J."/>
        </authorList>
    </citation>
    <scope>NUCLEOTIDE SEQUENCE [LARGE SCALE GENOMIC DNA]</scope>
    <source>
        <strain evidence="4">CGMCC 4.7323</strain>
    </source>
</reference>
<dbReference type="InterPro" id="IPR006015">
    <property type="entry name" value="Universal_stress_UspA"/>
</dbReference>
<evidence type="ECO:0000313" key="4">
    <source>
        <dbReference type="Proteomes" id="UP000600080"/>
    </source>
</evidence>
<evidence type="ECO:0000259" key="2">
    <source>
        <dbReference type="Pfam" id="PF00582"/>
    </source>
</evidence>
<keyword evidence="4" id="KW-1185">Reference proteome</keyword>
<gene>
    <name evidence="3" type="ORF">GCM10012285_02040</name>
</gene>
<proteinExistence type="inferred from homology"/>
<dbReference type="SUPFAM" id="SSF52402">
    <property type="entry name" value="Adenine nucleotide alpha hydrolases-like"/>
    <property type="match status" value="2"/>
</dbReference>
<dbReference type="PANTHER" id="PTHR46553">
    <property type="entry name" value="ADENINE NUCLEOTIDE ALPHA HYDROLASES-LIKE SUPERFAMILY PROTEIN"/>
    <property type="match status" value="1"/>
</dbReference>